<accession>A0A1D1UU02</accession>
<reference evidence="10 11" key="1">
    <citation type="journal article" date="2016" name="Nat. Commun.">
        <title>Extremotolerant tardigrade genome and improved radiotolerance of human cultured cells by tardigrade-unique protein.</title>
        <authorList>
            <person name="Hashimoto T."/>
            <person name="Horikawa D.D."/>
            <person name="Saito Y."/>
            <person name="Kuwahara H."/>
            <person name="Kozuka-Hata H."/>
            <person name="Shin-I T."/>
            <person name="Minakuchi Y."/>
            <person name="Ohishi K."/>
            <person name="Motoyama A."/>
            <person name="Aizu T."/>
            <person name="Enomoto A."/>
            <person name="Kondo K."/>
            <person name="Tanaka S."/>
            <person name="Hara Y."/>
            <person name="Koshikawa S."/>
            <person name="Sagara H."/>
            <person name="Miura T."/>
            <person name="Yokobori S."/>
            <person name="Miyagawa K."/>
            <person name="Suzuki Y."/>
            <person name="Kubo T."/>
            <person name="Oyama M."/>
            <person name="Kohara Y."/>
            <person name="Fujiyama A."/>
            <person name="Arakawa K."/>
            <person name="Katayama T."/>
            <person name="Toyoda A."/>
            <person name="Kunieda T."/>
        </authorList>
    </citation>
    <scope>NUCLEOTIDE SEQUENCE [LARGE SCALE GENOMIC DNA]</scope>
    <source>
        <strain evidence="10 11">YOKOZUNA-1</strain>
    </source>
</reference>
<dbReference type="SUPFAM" id="SSF48264">
    <property type="entry name" value="Cytochrome P450"/>
    <property type="match status" value="1"/>
</dbReference>
<evidence type="ECO:0000256" key="2">
    <source>
        <dbReference type="ARBA" id="ARBA00022617"/>
    </source>
</evidence>
<keyword evidence="11" id="KW-1185">Reference proteome</keyword>
<evidence type="ECO:0000256" key="3">
    <source>
        <dbReference type="ARBA" id="ARBA00022723"/>
    </source>
</evidence>
<dbReference type="InterPro" id="IPR002401">
    <property type="entry name" value="Cyt_P450_E_grp-I"/>
</dbReference>
<evidence type="ECO:0000256" key="4">
    <source>
        <dbReference type="ARBA" id="ARBA00023002"/>
    </source>
</evidence>
<evidence type="ECO:0000256" key="6">
    <source>
        <dbReference type="ARBA" id="ARBA00023033"/>
    </source>
</evidence>
<dbReference type="GO" id="GO:0016705">
    <property type="term" value="F:oxidoreductase activity, acting on paired donors, with incorporation or reduction of molecular oxygen"/>
    <property type="evidence" value="ECO:0007669"/>
    <property type="project" value="InterPro"/>
</dbReference>
<dbReference type="PROSITE" id="PS00086">
    <property type="entry name" value="CYTOCHROME_P450"/>
    <property type="match status" value="1"/>
</dbReference>
<sequence>MDELFVGLVVFFLTMLVMWARSRLQALSTFKRMSIPGPKPSFFYGNTDEAWSQKKPWLAVDKWYKEHGRIFGCFPMGIRPTMVVGDPEMLKEILIKNFSNFRNRPALGPPRGEPGASSLTTLRGERWKRVRNVISPTFTSKKLRQMSDGMTSAASTFTALLQKQTEEKNSFDIYGMFQALTLDVIAQAAFALKVDSQTNPDDALLTVCRALFKSFFGPMMKALLLFPELGACFGALLRARSTATAKEFYVITHMKEVLSERQKNPGLKGNDMIQLMMDATDDIQVDLAKARVSVNMPSHDGPGAPEGTMRLSRTMTKLKSSKYLTENELIANCFVFLLAGYETTANALAFTTYLLAKHPEIQEKLHDVIVAAMDTAENVSFEDSAAKLPYLDAIIKESLRLFPPITGFVMRECGEECRVNGIVIPAGMAIHVPVWSLHHDPEFWPDPYTFNPERFMPENASKIQPMTFMAFGEGPRNCIGLSFALMEIRITLAMTLRKFRIKPPSGQYELDLESPFVTMNPKNGVIVELEERKLD</sequence>
<gene>
    <name evidence="10" type="primary">RvY_04952-1</name>
    <name evidence="10" type="synonym">RvY_04952.1</name>
    <name evidence="10" type="ORF">RvY_04952</name>
</gene>
<protein>
    <recommendedName>
        <fullName evidence="12">Cytochrome P450</fullName>
    </recommendedName>
</protein>
<evidence type="ECO:0000313" key="11">
    <source>
        <dbReference type="Proteomes" id="UP000186922"/>
    </source>
</evidence>
<dbReference type="EMBL" id="BDGG01000002">
    <property type="protein sequence ID" value="GAU92941.1"/>
    <property type="molecule type" value="Genomic_DNA"/>
</dbReference>
<dbReference type="Proteomes" id="UP000186922">
    <property type="component" value="Unassembled WGS sequence"/>
</dbReference>
<dbReference type="STRING" id="947166.A0A1D1UU02"/>
<comment type="cofactor">
    <cofactor evidence="8">
        <name>heme</name>
        <dbReference type="ChEBI" id="CHEBI:30413"/>
    </cofactor>
</comment>
<evidence type="ECO:0000256" key="5">
    <source>
        <dbReference type="ARBA" id="ARBA00023004"/>
    </source>
</evidence>
<dbReference type="GO" id="GO:0005506">
    <property type="term" value="F:iron ion binding"/>
    <property type="evidence" value="ECO:0007669"/>
    <property type="project" value="InterPro"/>
</dbReference>
<keyword evidence="2 8" id="KW-0349">Heme</keyword>
<evidence type="ECO:0000256" key="1">
    <source>
        <dbReference type="ARBA" id="ARBA00010617"/>
    </source>
</evidence>
<proteinExistence type="inferred from homology"/>
<keyword evidence="4 9" id="KW-0560">Oxidoreductase</keyword>
<dbReference type="InterPro" id="IPR001128">
    <property type="entry name" value="Cyt_P450"/>
</dbReference>
<evidence type="ECO:0000256" key="9">
    <source>
        <dbReference type="RuleBase" id="RU000461"/>
    </source>
</evidence>
<dbReference type="GO" id="GO:0008395">
    <property type="term" value="F:steroid hydroxylase activity"/>
    <property type="evidence" value="ECO:0007669"/>
    <property type="project" value="TreeGrafter"/>
</dbReference>
<dbReference type="InterPro" id="IPR036396">
    <property type="entry name" value="Cyt_P450_sf"/>
</dbReference>
<dbReference type="PRINTS" id="PR00463">
    <property type="entry name" value="EP450I"/>
</dbReference>
<organism evidence="10 11">
    <name type="scientific">Ramazzottius varieornatus</name>
    <name type="common">Water bear</name>
    <name type="synonym">Tardigrade</name>
    <dbReference type="NCBI Taxonomy" id="947166"/>
    <lineage>
        <taxon>Eukaryota</taxon>
        <taxon>Metazoa</taxon>
        <taxon>Ecdysozoa</taxon>
        <taxon>Tardigrada</taxon>
        <taxon>Eutardigrada</taxon>
        <taxon>Parachela</taxon>
        <taxon>Hypsibioidea</taxon>
        <taxon>Ramazzottiidae</taxon>
        <taxon>Ramazzottius</taxon>
    </lineage>
</organism>
<dbReference type="Gene3D" id="1.10.630.10">
    <property type="entry name" value="Cytochrome P450"/>
    <property type="match status" value="1"/>
</dbReference>
<keyword evidence="5 8" id="KW-0408">Iron</keyword>
<dbReference type="GO" id="GO:0020037">
    <property type="term" value="F:heme binding"/>
    <property type="evidence" value="ECO:0007669"/>
    <property type="project" value="InterPro"/>
</dbReference>
<dbReference type="AlphaFoldDB" id="A0A1D1UU02"/>
<dbReference type="PANTHER" id="PTHR24302:SF15">
    <property type="entry name" value="FATTY-ACID PEROXYGENASE"/>
    <property type="match status" value="1"/>
</dbReference>
<dbReference type="PRINTS" id="PR00385">
    <property type="entry name" value="P450"/>
</dbReference>
<evidence type="ECO:0000256" key="7">
    <source>
        <dbReference type="ARBA" id="ARBA00043906"/>
    </source>
</evidence>
<comment type="function">
    <text evidence="7">Cytochromes P450 are a group of heme-thiolate monooxygenases. They oxidize a variety of structurally unrelated compounds, including steroids, fatty acids, and xenobiotics.</text>
</comment>
<keyword evidence="6 9" id="KW-0503">Monooxygenase</keyword>
<dbReference type="Pfam" id="PF00067">
    <property type="entry name" value="p450"/>
    <property type="match status" value="2"/>
</dbReference>
<name>A0A1D1UU02_RAMVA</name>
<dbReference type="OrthoDB" id="2789670at2759"/>
<dbReference type="CDD" id="cd11055">
    <property type="entry name" value="CYP3A-like"/>
    <property type="match status" value="1"/>
</dbReference>
<evidence type="ECO:0000256" key="8">
    <source>
        <dbReference type="PIRSR" id="PIRSR602401-1"/>
    </source>
</evidence>
<dbReference type="InterPro" id="IPR017972">
    <property type="entry name" value="Cyt_P450_CS"/>
</dbReference>
<keyword evidence="3 8" id="KW-0479">Metal-binding</keyword>
<comment type="similarity">
    <text evidence="1 9">Belongs to the cytochrome P450 family.</text>
</comment>
<comment type="caution">
    <text evidence="10">The sequence shown here is derived from an EMBL/GenBank/DDBJ whole genome shotgun (WGS) entry which is preliminary data.</text>
</comment>
<dbReference type="InterPro" id="IPR050705">
    <property type="entry name" value="Cytochrome_P450_3A"/>
</dbReference>
<feature type="binding site" description="axial binding residue" evidence="8">
    <location>
        <position position="478"/>
    </location>
    <ligand>
        <name>heme</name>
        <dbReference type="ChEBI" id="CHEBI:30413"/>
    </ligand>
    <ligandPart>
        <name>Fe</name>
        <dbReference type="ChEBI" id="CHEBI:18248"/>
    </ligandPart>
</feature>
<dbReference type="PANTHER" id="PTHR24302">
    <property type="entry name" value="CYTOCHROME P450 FAMILY 3"/>
    <property type="match status" value="1"/>
</dbReference>
<evidence type="ECO:0000313" key="10">
    <source>
        <dbReference type="EMBL" id="GAU92941.1"/>
    </source>
</evidence>
<evidence type="ECO:0008006" key="12">
    <source>
        <dbReference type="Google" id="ProtNLM"/>
    </source>
</evidence>